<comment type="function">
    <text evidence="7">This is one of the proteins that bind and probably mediate the attachment of the 5S RNA into the large ribosomal subunit, where it forms part of the central protuberance.</text>
</comment>
<name>A0A1F8FLF7_9BACT</name>
<dbReference type="Pfam" id="PF00861">
    <property type="entry name" value="Ribosomal_L18p"/>
    <property type="match status" value="1"/>
</dbReference>
<comment type="subunit">
    <text evidence="7">Part of the 50S ribosomal subunit; part of the 5S rRNA/L5/L18/L25 subcomplex. Contacts the 5S and 23S rRNAs.</text>
</comment>
<accession>A0A1F8FLF7</accession>
<keyword evidence="3 7" id="KW-0694">RNA-binding</keyword>
<evidence type="ECO:0000313" key="8">
    <source>
        <dbReference type="EMBL" id="OGN13945.1"/>
    </source>
</evidence>
<evidence type="ECO:0000256" key="1">
    <source>
        <dbReference type="ARBA" id="ARBA00007116"/>
    </source>
</evidence>
<keyword evidence="4 7" id="KW-0689">Ribosomal protein</keyword>
<evidence type="ECO:0000256" key="5">
    <source>
        <dbReference type="ARBA" id="ARBA00023274"/>
    </source>
</evidence>
<dbReference type="GO" id="GO:0003735">
    <property type="term" value="F:structural constituent of ribosome"/>
    <property type="evidence" value="ECO:0007669"/>
    <property type="project" value="InterPro"/>
</dbReference>
<dbReference type="EMBL" id="MGJV01000030">
    <property type="protein sequence ID" value="OGN13945.1"/>
    <property type="molecule type" value="Genomic_DNA"/>
</dbReference>
<evidence type="ECO:0000256" key="3">
    <source>
        <dbReference type="ARBA" id="ARBA00022884"/>
    </source>
</evidence>
<dbReference type="InterPro" id="IPR004389">
    <property type="entry name" value="Ribosomal_uL18_bac-type"/>
</dbReference>
<dbReference type="HAMAP" id="MF_01337_B">
    <property type="entry name" value="Ribosomal_uL18_B"/>
    <property type="match status" value="1"/>
</dbReference>
<protein>
    <recommendedName>
        <fullName evidence="6 7">Large ribosomal subunit protein uL18</fullName>
    </recommendedName>
</protein>
<dbReference type="CDD" id="cd00432">
    <property type="entry name" value="Ribosomal_L18_L5e"/>
    <property type="match status" value="1"/>
</dbReference>
<proteinExistence type="inferred from homology"/>
<evidence type="ECO:0000256" key="7">
    <source>
        <dbReference type="HAMAP-Rule" id="MF_01337"/>
    </source>
</evidence>
<dbReference type="SUPFAM" id="SSF53137">
    <property type="entry name" value="Translational machinery components"/>
    <property type="match status" value="1"/>
</dbReference>
<comment type="similarity">
    <text evidence="1 7">Belongs to the universal ribosomal protein uL18 family.</text>
</comment>
<dbReference type="PANTHER" id="PTHR12899">
    <property type="entry name" value="39S RIBOSOMAL PROTEIN L18, MITOCHONDRIAL"/>
    <property type="match status" value="1"/>
</dbReference>
<organism evidence="8 9">
    <name type="scientific">Candidatus Yanofskybacteria bacterium RIFCSPHIGHO2_02_FULL_43_22</name>
    <dbReference type="NCBI Taxonomy" id="1802681"/>
    <lineage>
        <taxon>Bacteria</taxon>
        <taxon>Candidatus Yanofskyibacteriota</taxon>
    </lineage>
</organism>
<evidence type="ECO:0000313" key="9">
    <source>
        <dbReference type="Proteomes" id="UP000176581"/>
    </source>
</evidence>
<dbReference type="GO" id="GO:0008097">
    <property type="term" value="F:5S rRNA binding"/>
    <property type="evidence" value="ECO:0007669"/>
    <property type="project" value="TreeGrafter"/>
</dbReference>
<dbReference type="InterPro" id="IPR057268">
    <property type="entry name" value="Ribosomal_L18"/>
</dbReference>
<dbReference type="NCBIfam" id="TIGR00060">
    <property type="entry name" value="L18_bact"/>
    <property type="match status" value="1"/>
</dbReference>
<keyword evidence="2 7" id="KW-0699">rRNA-binding</keyword>
<evidence type="ECO:0000256" key="2">
    <source>
        <dbReference type="ARBA" id="ARBA00022730"/>
    </source>
</evidence>
<dbReference type="Proteomes" id="UP000176581">
    <property type="component" value="Unassembled WGS sequence"/>
</dbReference>
<dbReference type="InterPro" id="IPR005484">
    <property type="entry name" value="Ribosomal_uL18_bac/plant/anim"/>
</dbReference>
<gene>
    <name evidence="7" type="primary">rplR</name>
    <name evidence="8" type="ORF">A3J47_02210</name>
</gene>
<comment type="caution">
    <text evidence="8">The sequence shown here is derived from an EMBL/GenBank/DDBJ whole genome shotgun (WGS) entry which is preliminary data.</text>
</comment>
<dbReference type="AlphaFoldDB" id="A0A1F8FLF7"/>
<dbReference type="PANTHER" id="PTHR12899:SF3">
    <property type="entry name" value="LARGE RIBOSOMAL SUBUNIT PROTEIN UL18M"/>
    <property type="match status" value="1"/>
</dbReference>
<evidence type="ECO:0000256" key="6">
    <source>
        <dbReference type="ARBA" id="ARBA00035197"/>
    </source>
</evidence>
<sequence>MNSKTKQQHRIRRHKRVRATIKGTKERPRASVFKSNRHIFVQFIDDKAGKTLVSSKIISNKKSKIKGTKSEKAEKIGEMLAEKAKEAGINEVVFDRGGFKYHGRIKAVAEGLRKGGIKM</sequence>
<keyword evidence="5 7" id="KW-0687">Ribonucleoprotein</keyword>
<dbReference type="GO" id="GO:0006412">
    <property type="term" value="P:translation"/>
    <property type="evidence" value="ECO:0007669"/>
    <property type="project" value="UniProtKB-UniRule"/>
</dbReference>
<evidence type="ECO:0000256" key="4">
    <source>
        <dbReference type="ARBA" id="ARBA00022980"/>
    </source>
</evidence>
<dbReference type="Gene3D" id="3.30.420.100">
    <property type="match status" value="1"/>
</dbReference>
<dbReference type="FunFam" id="3.30.420.100:FF:000001">
    <property type="entry name" value="50S ribosomal protein L18"/>
    <property type="match status" value="1"/>
</dbReference>
<reference evidence="8 9" key="1">
    <citation type="journal article" date="2016" name="Nat. Commun.">
        <title>Thousands of microbial genomes shed light on interconnected biogeochemical processes in an aquifer system.</title>
        <authorList>
            <person name="Anantharaman K."/>
            <person name="Brown C.T."/>
            <person name="Hug L.A."/>
            <person name="Sharon I."/>
            <person name="Castelle C.J."/>
            <person name="Probst A.J."/>
            <person name="Thomas B.C."/>
            <person name="Singh A."/>
            <person name="Wilkins M.J."/>
            <person name="Karaoz U."/>
            <person name="Brodie E.L."/>
            <person name="Williams K.H."/>
            <person name="Hubbard S.S."/>
            <person name="Banfield J.F."/>
        </authorList>
    </citation>
    <scope>NUCLEOTIDE SEQUENCE [LARGE SCALE GENOMIC DNA]</scope>
</reference>
<dbReference type="GO" id="GO:0022625">
    <property type="term" value="C:cytosolic large ribosomal subunit"/>
    <property type="evidence" value="ECO:0007669"/>
    <property type="project" value="TreeGrafter"/>
</dbReference>